<name>A0ABU8PHJ0_9HYPH</name>
<evidence type="ECO:0000313" key="2">
    <source>
        <dbReference type="EMBL" id="MEJ5021556.1"/>
    </source>
</evidence>
<reference evidence="2 3" key="1">
    <citation type="submission" date="2023-12" db="EMBL/GenBank/DDBJ databases">
        <title>Gut-associated functions are favored during microbiome assembly across C. elegans life.</title>
        <authorList>
            <person name="Zimmermann J."/>
        </authorList>
    </citation>
    <scope>NUCLEOTIDE SEQUENCE [LARGE SCALE GENOMIC DNA]</scope>
    <source>
        <strain evidence="2 3">MYb71</strain>
    </source>
</reference>
<accession>A0ABU8PHJ0</accession>
<keyword evidence="1" id="KW-0732">Signal</keyword>
<organism evidence="2 3">
    <name type="scientific">Ochrobactrum vermis</name>
    <dbReference type="NCBI Taxonomy" id="1827297"/>
    <lineage>
        <taxon>Bacteria</taxon>
        <taxon>Pseudomonadati</taxon>
        <taxon>Pseudomonadota</taxon>
        <taxon>Alphaproteobacteria</taxon>
        <taxon>Hyphomicrobiales</taxon>
        <taxon>Brucellaceae</taxon>
        <taxon>Brucella/Ochrobactrum group</taxon>
        <taxon>Ochrobactrum</taxon>
    </lineage>
</organism>
<feature type="signal peptide" evidence="1">
    <location>
        <begin position="1"/>
        <end position="22"/>
    </location>
</feature>
<evidence type="ECO:0000256" key="1">
    <source>
        <dbReference type="SAM" id="SignalP"/>
    </source>
</evidence>
<proteinExistence type="predicted"/>
<gene>
    <name evidence="2" type="ORF">WH297_17745</name>
</gene>
<dbReference type="Proteomes" id="UP001375812">
    <property type="component" value="Unassembled WGS sequence"/>
</dbReference>
<comment type="caution">
    <text evidence="2">The sequence shown here is derived from an EMBL/GenBank/DDBJ whole genome shotgun (WGS) entry which is preliminary data.</text>
</comment>
<evidence type="ECO:0000313" key="3">
    <source>
        <dbReference type="Proteomes" id="UP001375812"/>
    </source>
</evidence>
<dbReference type="EMBL" id="JBBGZH010000002">
    <property type="protein sequence ID" value="MEJ5021556.1"/>
    <property type="molecule type" value="Genomic_DNA"/>
</dbReference>
<feature type="chain" id="PRO_5045805938" description="DUF1344 domain-containing protein" evidence="1">
    <location>
        <begin position="23"/>
        <end position="90"/>
    </location>
</feature>
<protein>
    <recommendedName>
        <fullName evidence="4">DUF1344 domain-containing protein</fullName>
    </recommendedName>
</protein>
<dbReference type="RefSeq" id="WP_146114470.1">
    <property type="nucleotide sequence ID" value="NZ_JBBGZH010000002.1"/>
</dbReference>
<sequence length="90" mass="9993">MRYHLMAAIAASVSLFSFAAHAEDFTMGTLKSYDQASHVVTLADGQSFELYPPYHPNVRPGEKVIVDWQSNLNGDDHADYVGPASQMHHM</sequence>
<evidence type="ECO:0008006" key="4">
    <source>
        <dbReference type="Google" id="ProtNLM"/>
    </source>
</evidence>
<keyword evidence="3" id="KW-1185">Reference proteome</keyword>